<feature type="transmembrane region" description="Helical" evidence="7">
    <location>
        <begin position="12"/>
        <end position="31"/>
    </location>
</feature>
<dbReference type="SUPFAM" id="SSF118215">
    <property type="entry name" value="Proton glutamate symport protein"/>
    <property type="match status" value="1"/>
</dbReference>
<evidence type="ECO:0000313" key="9">
    <source>
        <dbReference type="Proteomes" id="UP000233256"/>
    </source>
</evidence>
<dbReference type="Proteomes" id="UP000233256">
    <property type="component" value="Unassembled WGS sequence"/>
</dbReference>
<dbReference type="PRINTS" id="PR00173">
    <property type="entry name" value="EDTRNSPORT"/>
</dbReference>
<evidence type="ECO:0000256" key="3">
    <source>
        <dbReference type="ARBA" id="ARBA00022692"/>
    </source>
</evidence>
<dbReference type="InterPro" id="IPR001991">
    <property type="entry name" value="Na-dicarboxylate_symporter"/>
</dbReference>
<dbReference type="PANTHER" id="PTHR42865">
    <property type="entry name" value="PROTON/GLUTAMATE-ASPARTATE SYMPORTER"/>
    <property type="match status" value="1"/>
</dbReference>
<feature type="transmembrane region" description="Helical" evidence="7">
    <location>
        <begin position="356"/>
        <end position="375"/>
    </location>
</feature>
<dbReference type="PROSITE" id="PS00713">
    <property type="entry name" value="NA_DICARBOXYL_SYMP_1"/>
    <property type="match status" value="1"/>
</dbReference>
<feature type="transmembrane region" description="Helical" evidence="7">
    <location>
        <begin position="310"/>
        <end position="326"/>
    </location>
</feature>
<feature type="transmembrane region" description="Helical" evidence="7">
    <location>
        <begin position="43"/>
        <end position="69"/>
    </location>
</feature>
<proteinExistence type="predicted"/>
<dbReference type="Pfam" id="PF00375">
    <property type="entry name" value="SDF"/>
    <property type="match status" value="1"/>
</dbReference>
<gene>
    <name evidence="8" type="ORF">CVV64_07455</name>
</gene>
<dbReference type="GO" id="GO:0005886">
    <property type="term" value="C:plasma membrane"/>
    <property type="evidence" value="ECO:0007669"/>
    <property type="project" value="TreeGrafter"/>
</dbReference>
<name>A0A2N1PRB3_9BACT</name>
<reference evidence="8 9" key="1">
    <citation type="journal article" date="2017" name="ISME J.">
        <title>Potential for microbial H2 and metal transformations associated with novel bacteria and archaea in deep terrestrial subsurface sediments.</title>
        <authorList>
            <person name="Hernsdorf A.W."/>
            <person name="Amano Y."/>
            <person name="Miyakawa K."/>
            <person name="Ise K."/>
            <person name="Suzuki Y."/>
            <person name="Anantharaman K."/>
            <person name="Probst A."/>
            <person name="Burstein D."/>
            <person name="Thomas B.C."/>
            <person name="Banfield J.F."/>
        </authorList>
    </citation>
    <scope>NUCLEOTIDE SEQUENCE [LARGE SCALE GENOMIC DNA]</scope>
    <source>
        <strain evidence="8">HGW-Wallbacteria-1</strain>
    </source>
</reference>
<keyword evidence="3 7" id="KW-0812">Transmembrane</keyword>
<organism evidence="8 9">
    <name type="scientific">Candidatus Wallbacteria bacterium HGW-Wallbacteria-1</name>
    <dbReference type="NCBI Taxonomy" id="2013854"/>
    <lineage>
        <taxon>Bacteria</taxon>
        <taxon>Candidatus Walliibacteriota</taxon>
    </lineage>
</organism>
<evidence type="ECO:0000313" key="8">
    <source>
        <dbReference type="EMBL" id="PKK90891.1"/>
    </source>
</evidence>
<feature type="transmembrane region" description="Helical" evidence="7">
    <location>
        <begin position="188"/>
        <end position="211"/>
    </location>
</feature>
<feature type="transmembrane region" description="Helical" evidence="7">
    <location>
        <begin position="81"/>
        <end position="102"/>
    </location>
</feature>
<dbReference type="GO" id="GO:0015293">
    <property type="term" value="F:symporter activity"/>
    <property type="evidence" value="ECO:0007669"/>
    <property type="project" value="UniProtKB-KW"/>
</dbReference>
<feature type="transmembrane region" description="Helical" evidence="7">
    <location>
        <begin position="217"/>
        <end position="243"/>
    </location>
</feature>
<evidence type="ECO:0000256" key="2">
    <source>
        <dbReference type="ARBA" id="ARBA00022448"/>
    </source>
</evidence>
<sequence length="411" mass="43713">MQTKKKKGFINLGNAIIAAMFAGAFAGWLMGPGAIALEPLGSIFMQLIKMLVIPLVAVSIVSGAASLGNTRSAGKVGGATFIYYMVTTIFAVALGLAFGELFQPGTGLDMSQVKSMFSDEYQGRGDIPGFWDTIKGIIPQNPLKSLVDGNLLQILFFCLFFGFGLSTLKKERKESLTLFFDSMVEAMIWMITRVMFLAPLGVFGLMAHAVGTFGFSTLLLVAKLFGVYLLALAIQCFGVYPALIKIFSNMSPAHFMSRMKEAQAVALSTSSSMATLPVTFEVCEEELGVSKETSSFVLPLGATINMDGNAIYYALAAVFFAQMFGIHLGIQQYLAIIFTATVGSIGQAGVPGPTLLVVAVLISANIPVVGLPLLFGADRLFDMLRTAVNITGDASCAVIVDGIRKRAGEAS</sequence>
<dbReference type="EMBL" id="PGXC01000004">
    <property type="protein sequence ID" value="PKK90891.1"/>
    <property type="molecule type" value="Genomic_DNA"/>
</dbReference>
<accession>A0A2N1PRB3</accession>
<dbReference type="GO" id="GO:0006835">
    <property type="term" value="P:dicarboxylic acid transport"/>
    <property type="evidence" value="ECO:0007669"/>
    <property type="project" value="TreeGrafter"/>
</dbReference>
<keyword evidence="2" id="KW-0813">Transport</keyword>
<keyword evidence="6 7" id="KW-0472">Membrane</keyword>
<keyword evidence="5 7" id="KW-1133">Transmembrane helix</keyword>
<feature type="transmembrane region" description="Helical" evidence="7">
    <location>
        <begin position="151"/>
        <end position="168"/>
    </location>
</feature>
<comment type="caution">
    <text evidence="8">The sequence shown here is derived from an EMBL/GenBank/DDBJ whole genome shotgun (WGS) entry which is preliminary data.</text>
</comment>
<dbReference type="AlphaFoldDB" id="A0A2N1PRB3"/>
<dbReference type="InterPro" id="IPR036458">
    <property type="entry name" value="Na:dicarbo_symporter_sf"/>
</dbReference>
<dbReference type="InterPro" id="IPR018107">
    <property type="entry name" value="Na-dicarboxylate_symporter_CS"/>
</dbReference>
<comment type="subcellular location">
    <subcellularLocation>
        <location evidence="1">Membrane</location>
        <topology evidence="1">Multi-pass membrane protein</topology>
    </subcellularLocation>
</comment>
<dbReference type="Gene3D" id="1.10.3860.10">
    <property type="entry name" value="Sodium:dicarboxylate symporter"/>
    <property type="match status" value="1"/>
</dbReference>
<evidence type="ECO:0000256" key="4">
    <source>
        <dbReference type="ARBA" id="ARBA00022847"/>
    </source>
</evidence>
<evidence type="ECO:0000256" key="6">
    <source>
        <dbReference type="ARBA" id="ARBA00023136"/>
    </source>
</evidence>
<protein>
    <submittedName>
        <fullName evidence="8">Dicarboxylate/amino acid:cation symporter</fullName>
    </submittedName>
</protein>
<evidence type="ECO:0000256" key="5">
    <source>
        <dbReference type="ARBA" id="ARBA00022989"/>
    </source>
</evidence>
<keyword evidence="4" id="KW-0769">Symport</keyword>
<evidence type="ECO:0000256" key="1">
    <source>
        <dbReference type="ARBA" id="ARBA00004141"/>
    </source>
</evidence>
<evidence type="ECO:0000256" key="7">
    <source>
        <dbReference type="SAM" id="Phobius"/>
    </source>
</evidence>
<dbReference type="PANTHER" id="PTHR42865:SF2">
    <property type="entry name" value="PROTON:GLUTAMATE SYMPORTER DAACS FAMILY"/>
    <property type="match status" value="1"/>
</dbReference>